<feature type="domain" description="N-acetyltransferase" evidence="1">
    <location>
        <begin position="1"/>
        <end position="153"/>
    </location>
</feature>
<dbReference type="InterPro" id="IPR016181">
    <property type="entry name" value="Acyl_CoA_acyltransferase"/>
</dbReference>
<evidence type="ECO:0000259" key="1">
    <source>
        <dbReference type="PROSITE" id="PS51186"/>
    </source>
</evidence>
<dbReference type="PANTHER" id="PTHR43451:SF1">
    <property type="entry name" value="ACETYLTRANSFERASE"/>
    <property type="match status" value="1"/>
</dbReference>
<accession>A0ABY4ELD5</accession>
<name>A0ABY4ELD5_9BACI</name>
<dbReference type="RefSeq" id="WP_244710439.1">
    <property type="nucleotide sequence ID" value="NZ_CP095073.1"/>
</dbReference>
<dbReference type="CDD" id="cd04301">
    <property type="entry name" value="NAT_SF"/>
    <property type="match status" value="1"/>
</dbReference>
<dbReference type="Proteomes" id="UP000831787">
    <property type="component" value="Chromosome"/>
</dbReference>
<keyword evidence="3" id="KW-1185">Reference proteome</keyword>
<dbReference type="SUPFAM" id="SSF55729">
    <property type="entry name" value="Acyl-CoA N-acyltransferases (Nat)"/>
    <property type="match status" value="1"/>
</dbReference>
<protein>
    <submittedName>
        <fullName evidence="2">GNAT family N-acetyltransferase</fullName>
    </submittedName>
</protein>
<dbReference type="InterPro" id="IPR052564">
    <property type="entry name" value="N-acetyltrans/Recomb-assoc"/>
</dbReference>
<dbReference type="PROSITE" id="PS51186">
    <property type="entry name" value="GNAT"/>
    <property type="match status" value="1"/>
</dbReference>
<dbReference type="Gene3D" id="3.40.630.30">
    <property type="match status" value="1"/>
</dbReference>
<sequence>MDLRMMKAADTADVLSLIRHTIRTVNTSDYTLEQTEVWADQFTKADYWSKRMLASSTWLGVEGSRVTGCGSLWGNEVDLLYIHAEKQNQGLGKQLLHQLEVEAQAKGVSCLKTQASLTAVPFLKQQGFTALQSQSNFLNGVYLKNIKMCKKLNI</sequence>
<dbReference type="InterPro" id="IPR000182">
    <property type="entry name" value="GNAT_dom"/>
</dbReference>
<reference evidence="2 3" key="1">
    <citation type="submission" date="2022-04" db="EMBL/GenBank/DDBJ databases">
        <title>Halobacillus sp. isolated from saltern.</title>
        <authorList>
            <person name="Won M."/>
            <person name="Lee C.-M."/>
            <person name="Woen H.-Y."/>
            <person name="Kwon S.-W."/>
        </authorList>
    </citation>
    <scope>NUCLEOTIDE SEQUENCE [LARGE SCALE GENOMIC DNA]</scope>
    <source>
        <strain evidence="2 3">SSBR10-3</strain>
    </source>
</reference>
<proteinExistence type="predicted"/>
<dbReference type="EMBL" id="CP095073">
    <property type="protein sequence ID" value="UOQ44459.1"/>
    <property type="molecule type" value="Genomic_DNA"/>
</dbReference>
<organism evidence="2 3">
    <name type="scientific">Halobacillus salinarum</name>
    <dbReference type="NCBI Taxonomy" id="2932257"/>
    <lineage>
        <taxon>Bacteria</taxon>
        <taxon>Bacillati</taxon>
        <taxon>Bacillota</taxon>
        <taxon>Bacilli</taxon>
        <taxon>Bacillales</taxon>
        <taxon>Bacillaceae</taxon>
        <taxon>Halobacillus</taxon>
    </lineage>
</organism>
<evidence type="ECO:0000313" key="2">
    <source>
        <dbReference type="EMBL" id="UOQ44459.1"/>
    </source>
</evidence>
<dbReference type="Pfam" id="PF13673">
    <property type="entry name" value="Acetyltransf_10"/>
    <property type="match status" value="1"/>
</dbReference>
<dbReference type="PANTHER" id="PTHR43451">
    <property type="entry name" value="ACETYLTRANSFERASE (GNAT) FAMILY PROTEIN"/>
    <property type="match status" value="1"/>
</dbReference>
<evidence type="ECO:0000313" key="3">
    <source>
        <dbReference type="Proteomes" id="UP000831787"/>
    </source>
</evidence>
<gene>
    <name evidence="2" type="ORF">MUN89_00220</name>
</gene>